<feature type="compositionally biased region" description="Low complexity" evidence="1">
    <location>
        <begin position="87"/>
        <end position="113"/>
    </location>
</feature>
<organism evidence="3 4">
    <name type="scientific">Qipengyuania psychrotolerans</name>
    <dbReference type="NCBI Taxonomy" id="2867238"/>
    <lineage>
        <taxon>Bacteria</taxon>
        <taxon>Pseudomonadati</taxon>
        <taxon>Pseudomonadota</taxon>
        <taxon>Alphaproteobacteria</taxon>
        <taxon>Sphingomonadales</taxon>
        <taxon>Erythrobacteraceae</taxon>
        <taxon>Qipengyuania</taxon>
    </lineage>
</organism>
<evidence type="ECO:0000313" key="3">
    <source>
        <dbReference type="EMBL" id="QZD88033.1"/>
    </source>
</evidence>
<feature type="compositionally biased region" description="Pro residues" evidence="1">
    <location>
        <begin position="115"/>
        <end position="124"/>
    </location>
</feature>
<evidence type="ECO:0000313" key="4">
    <source>
        <dbReference type="Proteomes" id="UP000824280"/>
    </source>
</evidence>
<keyword evidence="2" id="KW-0472">Membrane</keyword>
<proteinExistence type="predicted"/>
<name>A0ABX8ZJZ8_9SPHN</name>
<protein>
    <submittedName>
        <fullName evidence="3">DUF1049 domain-containing protein</fullName>
    </submittedName>
</protein>
<gene>
    <name evidence="3" type="ORF">K3166_04970</name>
</gene>
<dbReference type="RefSeq" id="WP_221423567.1">
    <property type="nucleotide sequence ID" value="NZ_CP081297.1"/>
</dbReference>
<dbReference type="Proteomes" id="UP000824280">
    <property type="component" value="Chromosome"/>
</dbReference>
<feature type="transmembrane region" description="Helical" evidence="2">
    <location>
        <begin position="42"/>
        <end position="61"/>
    </location>
</feature>
<accession>A0ABX8ZJZ8</accession>
<keyword evidence="2" id="KW-0812">Transmembrane</keyword>
<dbReference type="EMBL" id="CP081297">
    <property type="protein sequence ID" value="QZD88033.1"/>
    <property type="molecule type" value="Genomic_DNA"/>
</dbReference>
<reference evidence="3 4" key="1">
    <citation type="submission" date="2021-08" db="EMBL/GenBank/DDBJ databases">
        <title>Comparative Genomics Analysis of the Genus Qipengyuania Reveals Extensive Genetic Diversity and Metabolic Versatility, Including the Description of Fifteen Novel Species.</title>
        <authorList>
            <person name="Liu Y."/>
        </authorList>
    </citation>
    <scope>NUCLEOTIDE SEQUENCE [LARGE SCALE GENOMIC DNA]</scope>
    <source>
        <strain evidence="3 4">1XM2-8</strain>
    </source>
</reference>
<feature type="region of interest" description="Disordered" evidence="1">
    <location>
        <begin position="86"/>
        <end position="124"/>
    </location>
</feature>
<evidence type="ECO:0000256" key="2">
    <source>
        <dbReference type="SAM" id="Phobius"/>
    </source>
</evidence>
<keyword evidence="4" id="KW-1185">Reference proteome</keyword>
<sequence length="124" mass="13623">MQIIRTLLWILLLVGVLAFSFGNWDKQIDVRIWPGIVWDTRVPALVIVSFLIGIVPMWLYHRGVRWRQERRISALEQATTTMAGNKAVATAPAETAAAPVAAPAPDTASAEPSNPVDPEPQPKT</sequence>
<keyword evidence="2" id="KW-1133">Transmembrane helix</keyword>
<evidence type="ECO:0000256" key="1">
    <source>
        <dbReference type="SAM" id="MobiDB-lite"/>
    </source>
</evidence>